<comment type="function">
    <text evidence="5">Converts 2-succinyl-6-hydroxy-2,4-cyclohexadiene-1-carboxylate (SHCHC) to 2-succinylbenzoate (OSB).</text>
</comment>
<evidence type="ECO:0000256" key="1">
    <source>
        <dbReference type="ARBA" id="ARBA00022723"/>
    </source>
</evidence>
<dbReference type="InterPro" id="IPR010196">
    <property type="entry name" value="OSB_synthase_MenC1"/>
</dbReference>
<dbReference type="Pfam" id="PF13378">
    <property type="entry name" value="MR_MLE_C"/>
    <property type="match status" value="1"/>
</dbReference>
<keyword evidence="5" id="KW-0474">Menaquinone biosynthesis</keyword>
<evidence type="ECO:0000313" key="8">
    <source>
        <dbReference type="EMBL" id="GHO52488.1"/>
    </source>
</evidence>
<comment type="similarity">
    <text evidence="5">Belongs to the mandelate racemase/muconate lactonizing enzyme family. MenC type 1 subfamily.</text>
</comment>
<dbReference type="Gene3D" id="3.20.20.120">
    <property type="entry name" value="Enolase-like C-terminal domain"/>
    <property type="match status" value="1"/>
</dbReference>
<dbReference type="SFLD" id="SFLDS00001">
    <property type="entry name" value="Enolase"/>
    <property type="match status" value="1"/>
</dbReference>
<keyword evidence="3" id="KW-0413">Isomerase</keyword>
<dbReference type="SMART" id="SM00922">
    <property type="entry name" value="MR_MLE"/>
    <property type="match status" value="1"/>
</dbReference>
<dbReference type="HAMAP" id="MF_00470">
    <property type="entry name" value="MenC_1"/>
    <property type="match status" value="1"/>
</dbReference>
<dbReference type="RefSeq" id="WP_201369395.1">
    <property type="nucleotide sequence ID" value="NZ_BNJG01000001.1"/>
</dbReference>
<accession>A0ABQ3UII7</accession>
<dbReference type="Gene3D" id="3.30.390.10">
    <property type="entry name" value="Enolase-like, N-terminal domain"/>
    <property type="match status" value="1"/>
</dbReference>
<feature type="active site" description="Proton donor" evidence="5">
    <location>
        <position position="165"/>
    </location>
</feature>
<dbReference type="CDD" id="cd03320">
    <property type="entry name" value="OSBS"/>
    <property type="match status" value="1"/>
</dbReference>
<comment type="pathway">
    <text evidence="5">Quinol/quinone metabolism; 1,4-dihydroxy-2-naphthoate biosynthesis; 1,4-dihydroxy-2-naphthoate from chorismate: step 4/7.</text>
</comment>
<feature type="binding site" evidence="5">
    <location>
        <position position="221"/>
    </location>
    <ligand>
        <name>Mg(2+)</name>
        <dbReference type="ChEBI" id="CHEBI:18420"/>
    </ligand>
</feature>
<dbReference type="InterPro" id="IPR013341">
    <property type="entry name" value="Mandelate_racemase_N_dom"/>
</dbReference>
<dbReference type="InterPro" id="IPR036849">
    <property type="entry name" value="Enolase-like_C_sf"/>
</dbReference>
<dbReference type="InterPro" id="IPR029065">
    <property type="entry name" value="Enolase_C-like"/>
</dbReference>
<evidence type="ECO:0000256" key="6">
    <source>
        <dbReference type="NCBIfam" id="TIGR01927"/>
    </source>
</evidence>
<dbReference type="InterPro" id="IPR013342">
    <property type="entry name" value="Mandelate_racemase_C"/>
</dbReference>
<comment type="pathway">
    <text evidence="5">Quinol/quinone metabolism; menaquinone biosynthesis.</text>
</comment>
<dbReference type="Pfam" id="PF02746">
    <property type="entry name" value="MR_MLE_N"/>
    <property type="match status" value="1"/>
</dbReference>
<comment type="cofactor">
    <cofactor evidence="5">
        <name>a divalent metal cation</name>
        <dbReference type="ChEBI" id="CHEBI:60240"/>
    </cofactor>
</comment>
<dbReference type="PANTHER" id="PTHR48073">
    <property type="entry name" value="O-SUCCINYLBENZOATE SYNTHASE-RELATED"/>
    <property type="match status" value="1"/>
</dbReference>
<reference evidence="8 9" key="1">
    <citation type="journal article" date="2021" name="Int. J. Syst. Evol. Microbiol.">
        <title>Reticulibacter mediterranei gen. nov., sp. nov., within the new family Reticulibacteraceae fam. nov., and Ktedonospora formicarum gen. nov., sp. nov., Ktedonobacter robiniae sp. nov., Dictyobacter formicarum sp. nov. and Dictyobacter arantiisoli sp. nov., belonging to the class Ktedonobacteria.</title>
        <authorList>
            <person name="Yabe S."/>
            <person name="Zheng Y."/>
            <person name="Wang C.M."/>
            <person name="Sakai Y."/>
            <person name="Abe K."/>
            <person name="Yokota A."/>
            <person name="Donadio S."/>
            <person name="Cavaletti L."/>
            <person name="Monciardini P."/>
        </authorList>
    </citation>
    <scope>NUCLEOTIDE SEQUENCE [LARGE SCALE GENOMIC DNA]</scope>
    <source>
        <strain evidence="8 9">SOSP1-30</strain>
    </source>
</reference>
<dbReference type="EC" id="4.2.1.113" evidence="5 6"/>
<feature type="active site" description="Proton acceptor" evidence="5">
    <location>
        <position position="270"/>
    </location>
</feature>
<name>A0ABQ3UII7_9CHLR</name>
<dbReference type="EMBL" id="BNJG01000001">
    <property type="protein sequence ID" value="GHO52488.1"/>
    <property type="molecule type" value="Genomic_DNA"/>
</dbReference>
<keyword evidence="4 5" id="KW-0456">Lyase</keyword>
<dbReference type="Proteomes" id="UP000654345">
    <property type="component" value="Unassembled WGS sequence"/>
</dbReference>
<evidence type="ECO:0000256" key="2">
    <source>
        <dbReference type="ARBA" id="ARBA00022842"/>
    </source>
</evidence>
<dbReference type="SFLD" id="SFLDF00009">
    <property type="entry name" value="o-succinylbenzoate_synthase"/>
    <property type="match status" value="1"/>
</dbReference>
<dbReference type="SUPFAM" id="SSF54826">
    <property type="entry name" value="Enolase N-terminal domain-like"/>
    <property type="match status" value="1"/>
</dbReference>
<evidence type="ECO:0000313" key="9">
    <source>
        <dbReference type="Proteomes" id="UP000654345"/>
    </source>
</evidence>
<dbReference type="PANTHER" id="PTHR48073:SF2">
    <property type="entry name" value="O-SUCCINYLBENZOATE SYNTHASE"/>
    <property type="match status" value="1"/>
</dbReference>
<gene>
    <name evidence="5" type="primary">menC</name>
    <name evidence="8" type="ORF">KSB_09630</name>
</gene>
<sequence>MQVQAIDLLPYRIPMPGGFTTAHGTFMQREGCLIKITTSGGIIGLGEAAPLPDFGGATFAETNAALNTLRDQLLQRDCVEAVSSLYPLLEEQGYPASAIYGLECALLDAWGQHEGMSLHTLLAPAGTRPRANVAVNAVIGAATTEAVTQAAQKAIQAGFDCLKLKMGLSDHPEEEIKRVAAVRAAIGPQVHLRLDANEKWSLEQAATILEACTQYDIQYVEQPLRAFDLEGMYQLRQRVAIPLAVDEAVYDLASTRHILDWQAADVLIIKPQLVGGLYPARSIIQTANAAGIRCVLTSSLEAGISLTATLHLAAASPEVAMECGLATLALLEDDLLATQLTIRDGLMPVPTTPGLGIQLDQAALARYTFMPSQEEVR</sequence>
<comment type="catalytic activity">
    <reaction evidence="5">
        <text>(1R,6R)-6-hydroxy-2-succinyl-cyclohexa-2,4-diene-1-carboxylate = 2-succinylbenzoate + H2O</text>
        <dbReference type="Rhea" id="RHEA:10196"/>
        <dbReference type="ChEBI" id="CHEBI:15377"/>
        <dbReference type="ChEBI" id="CHEBI:18325"/>
        <dbReference type="ChEBI" id="CHEBI:58689"/>
        <dbReference type="EC" id="4.2.1.113"/>
    </reaction>
</comment>
<feature type="binding site" evidence="5">
    <location>
        <position position="246"/>
    </location>
    <ligand>
        <name>Mg(2+)</name>
        <dbReference type="ChEBI" id="CHEBI:18420"/>
    </ligand>
</feature>
<dbReference type="InterPro" id="IPR029017">
    <property type="entry name" value="Enolase-like_N"/>
</dbReference>
<organism evidence="8 9">
    <name type="scientific">Ktedonobacter robiniae</name>
    <dbReference type="NCBI Taxonomy" id="2778365"/>
    <lineage>
        <taxon>Bacteria</taxon>
        <taxon>Bacillati</taxon>
        <taxon>Chloroflexota</taxon>
        <taxon>Ktedonobacteria</taxon>
        <taxon>Ktedonobacterales</taxon>
        <taxon>Ktedonobacteraceae</taxon>
        <taxon>Ktedonobacter</taxon>
    </lineage>
</organism>
<feature type="domain" description="Mandelate racemase/muconate lactonizing enzyme C-terminal" evidence="7">
    <location>
        <begin position="144"/>
        <end position="242"/>
    </location>
</feature>
<dbReference type="SUPFAM" id="SSF51604">
    <property type="entry name" value="Enolase C-terminal domain-like"/>
    <property type="match status" value="1"/>
</dbReference>
<keyword evidence="2 5" id="KW-0460">Magnesium</keyword>
<comment type="caution">
    <text evidence="8">The sequence shown here is derived from an EMBL/GenBank/DDBJ whole genome shotgun (WGS) entry which is preliminary data.</text>
</comment>
<protein>
    <recommendedName>
        <fullName evidence="5 6">o-succinylbenzoate synthase</fullName>
        <shortName evidence="5">OSB synthase</shortName>
        <shortName evidence="5">OSBS</shortName>
        <ecNumber evidence="5 6">4.2.1.113</ecNumber>
    </recommendedName>
    <alternativeName>
        <fullName evidence="5">4-(2'-carboxyphenyl)-4-oxybutyric acid synthase</fullName>
    </alternativeName>
    <alternativeName>
        <fullName evidence="5">o-succinylbenzoic acid synthase</fullName>
    </alternativeName>
</protein>
<keyword evidence="9" id="KW-1185">Reference proteome</keyword>
<feature type="binding site" evidence="5">
    <location>
        <position position="195"/>
    </location>
    <ligand>
        <name>Mg(2+)</name>
        <dbReference type="ChEBI" id="CHEBI:18420"/>
    </ligand>
</feature>
<evidence type="ECO:0000259" key="7">
    <source>
        <dbReference type="SMART" id="SM00922"/>
    </source>
</evidence>
<evidence type="ECO:0000256" key="5">
    <source>
        <dbReference type="HAMAP-Rule" id="MF_00470"/>
    </source>
</evidence>
<evidence type="ECO:0000256" key="4">
    <source>
        <dbReference type="ARBA" id="ARBA00023239"/>
    </source>
</evidence>
<dbReference type="SFLD" id="SFLDG00180">
    <property type="entry name" value="muconate_cycloisomerase"/>
    <property type="match status" value="1"/>
</dbReference>
<dbReference type="NCBIfam" id="TIGR01927">
    <property type="entry name" value="menC_gam_Gplu"/>
    <property type="match status" value="1"/>
</dbReference>
<proteinExistence type="inferred from homology"/>
<keyword evidence="1 5" id="KW-0479">Metal-binding</keyword>
<evidence type="ECO:0000256" key="3">
    <source>
        <dbReference type="ARBA" id="ARBA00023235"/>
    </source>
</evidence>